<keyword evidence="2" id="KW-1185">Reference proteome</keyword>
<reference evidence="1" key="1">
    <citation type="journal article" date="2020" name="Mol. Plant Microbe Interact.">
        <title>Genome Sequence of the Biocontrol Agent Coniothyrium minitans strain Conio (IMI 134523).</title>
        <authorList>
            <person name="Patel D."/>
            <person name="Shittu T.A."/>
            <person name="Baroncelli R."/>
            <person name="Muthumeenakshi S."/>
            <person name="Osborne T.H."/>
            <person name="Janganan T.K."/>
            <person name="Sreenivasaprasad S."/>
        </authorList>
    </citation>
    <scope>NUCLEOTIDE SEQUENCE</scope>
    <source>
        <strain evidence="1">Conio</strain>
    </source>
</reference>
<proteinExistence type="predicted"/>
<evidence type="ECO:0000313" key="2">
    <source>
        <dbReference type="Proteomes" id="UP000756921"/>
    </source>
</evidence>
<dbReference type="AlphaFoldDB" id="A0A9P6KU36"/>
<dbReference type="EMBL" id="WJXW01000002">
    <property type="protein sequence ID" value="KAF9739523.1"/>
    <property type="molecule type" value="Genomic_DNA"/>
</dbReference>
<accession>A0A9P6KU36</accession>
<dbReference type="OrthoDB" id="3758854at2759"/>
<gene>
    <name evidence="1" type="ORF">PMIN01_02157</name>
</gene>
<sequence>MPFHAVHLGTAPYLTTSHVLATDFRAWGHRVDTYAHTHRNALALLAVQRAEGFDQRAREAELVDVWCAEWVGRWGFEARIGAVLSEREDLGTGAAGTGMWDFGGAVGMGRESFTEEIRAVKVGRRRRWGLGLGLGSAMAWFGGGVGRRNVCEEVHVDGDGDVLPPYTKGEDPPEYEQ</sequence>
<dbReference type="Proteomes" id="UP000756921">
    <property type="component" value="Unassembled WGS sequence"/>
</dbReference>
<name>A0A9P6KU36_9PLEO</name>
<organism evidence="1 2">
    <name type="scientific">Paraphaeosphaeria minitans</name>
    <dbReference type="NCBI Taxonomy" id="565426"/>
    <lineage>
        <taxon>Eukaryota</taxon>
        <taxon>Fungi</taxon>
        <taxon>Dikarya</taxon>
        <taxon>Ascomycota</taxon>
        <taxon>Pezizomycotina</taxon>
        <taxon>Dothideomycetes</taxon>
        <taxon>Pleosporomycetidae</taxon>
        <taxon>Pleosporales</taxon>
        <taxon>Massarineae</taxon>
        <taxon>Didymosphaeriaceae</taxon>
        <taxon>Paraphaeosphaeria</taxon>
    </lineage>
</organism>
<protein>
    <submittedName>
        <fullName evidence="1">Uncharacterized protein</fullName>
    </submittedName>
</protein>
<evidence type="ECO:0000313" key="1">
    <source>
        <dbReference type="EMBL" id="KAF9739523.1"/>
    </source>
</evidence>
<comment type="caution">
    <text evidence="1">The sequence shown here is derived from an EMBL/GenBank/DDBJ whole genome shotgun (WGS) entry which is preliminary data.</text>
</comment>